<dbReference type="GO" id="GO:0010181">
    <property type="term" value="F:FMN binding"/>
    <property type="evidence" value="ECO:0007669"/>
    <property type="project" value="InterPro"/>
</dbReference>
<evidence type="ECO:0000256" key="1">
    <source>
        <dbReference type="ARBA" id="ARBA00023002"/>
    </source>
</evidence>
<feature type="compositionally biased region" description="Low complexity" evidence="2">
    <location>
        <begin position="9"/>
        <end position="20"/>
    </location>
</feature>
<keyword evidence="1" id="KW-0560">Oxidoreductase</keyword>
<name>A0A2W7PH88_9BURK</name>
<dbReference type="Pfam" id="PF01613">
    <property type="entry name" value="Flavin_Reduct"/>
    <property type="match status" value="1"/>
</dbReference>
<evidence type="ECO:0000313" key="5">
    <source>
        <dbReference type="Proteomes" id="UP000249638"/>
    </source>
</evidence>
<accession>A0A2W7PH88</accession>
<dbReference type="SUPFAM" id="SSF50475">
    <property type="entry name" value="FMN-binding split barrel"/>
    <property type="match status" value="1"/>
</dbReference>
<evidence type="ECO:0000313" key="4">
    <source>
        <dbReference type="EMBL" id="PZX27015.1"/>
    </source>
</evidence>
<feature type="domain" description="Flavin reductase like" evidence="3">
    <location>
        <begin position="31"/>
        <end position="176"/>
    </location>
</feature>
<dbReference type="InterPro" id="IPR012349">
    <property type="entry name" value="Split_barrel_FMN-bd"/>
</dbReference>
<reference evidence="4" key="1">
    <citation type="submission" date="2018-06" db="EMBL/GenBank/DDBJ databases">
        <title>Genomic Encyclopedia of Type Strains, Phase IV (KMG-V): Genome sequencing to study the core and pangenomes of soil and plant-associated prokaryotes.</title>
        <authorList>
            <person name="Whitman W."/>
        </authorList>
    </citation>
    <scope>NUCLEOTIDE SEQUENCE [LARGE SCALE GENOMIC DNA]</scope>
    <source>
        <strain evidence="4">MLR2-44</strain>
    </source>
</reference>
<dbReference type="Proteomes" id="UP000249638">
    <property type="component" value="Unassembled WGS sequence"/>
</dbReference>
<evidence type="ECO:0000256" key="2">
    <source>
        <dbReference type="SAM" id="MobiDB-lite"/>
    </source>
</evidence>
<dbReference type="Gene3D" id="2.30.110.10">
    <property type="entry name" value="Electron Transport, Fmn-binding Protein, Chain A"/>
    <property type="match status" value="1"/>
</dbReference>
<comment type="caution">
    <text evidence="4">The sequence shown here is derived from an EMBL/GenBank/DDBJ whole genome shotgun (WGS) entry which is preliminary data.</text>
</comment>
<protein>
    <submittedName>
        <fullName evidence="4">Flavin reductase (DIM6/NTAB) family NADH-FMN oxidoreductase RutF</fullName>
    </submittedName>
</protein>
<dbReference type="PANTHER" id="PTHR30466:SF1">
    <property type="entry name" value="FMN REDUCTASE (NADH) RUTF"/>
    <property type="match status" value="1"/>
</dbReference>
<proteinExistence type="predicted"/>
<evidence type="ECO:0000259" key="3">
    <source>
        <dbReference type="SMART" id="SM00903"/>
    </source>
</evidence>
<feature type="region of interest" description="Disordered" evidence="2">
    <location>
        <begin position="1"/>
        <end position="20"/>
    </location>
</feature>
<keyword evidence="5" id="KW-1185">Reference proteome</keyword>
<dbReference type="SMART" id="SM00903">
    <property type="entry name" value="Flavin_Reduct"/>
    <property type="match status" value="1"/>
</dbReference>
<sequence>MSARPQPSPDSGADSSAEAGGALRDDMLKAMRRMARSVAVISCRHGERRYSMSVTAVDSLSADPPSLLICINRNSSIYPPLDAGADFCINLLAADHRDIAVDCSGRLKGEARFTSGEWEDDLLGVPSLRDAQANLFCQQDGRFDYGTHAVFIGRLREVRLAGEVSPLVYVDGAYTTSAPLRALCSA</sequence>
<organism evidence="4 5">
    <name type="scientific">Cupriavidus phytorum</name>
    <dbReference type="NCBI Taxonomy" id="3024399"/>
    <lineage>
        <taxon>Bacteria</taxon>
        <taxon>Pseudomonadati</taxon>
        <taxon>Pseudomonadota</taxon>
        <taxon>Betaproteobacteria</taxon>
        <taxon>Burkholderiales</taxon>
        <taxon>Burkholderiaceae</taxon>
        <taxon>Cupriavidus</taxon>
    </lineage>
</organism>
<dbReference type="InterPro" id="IPR002563">
    <property type="entry name" value="Flavin_Rdtase-like_dom"/>
</dbReference>
<dbReference type="GO" id="GO:0042602">
    <property type="term" value="F:riboflavin reductase (NADPH) activity"/>
    <property type="evidence" value="ECO:0007669"/>
    <property type="project" value="TreeGrafter"/>
</dbReference>
<gene>
    <name evidence="4" type="ORF">C7416_106305</name>
</gene>
<dbReference type="PANTHER" id="PTHR30466">
    <property type="entry name" value="FLAVIN REDUCTASE"/>
    <property type="match status" value="1"/>
</dbReference>
<dbReference type="AlphaFoldDB" id="A0A2W7PH88"/>
<dbReference type="EMBL" id="QKZN01000006">
    <property type="protein sequence ID" value="PZX27015.1"/>
    <property type="molecule type" value="Genomic_DNA"/>
</dbReference>
<dbReference type="InterPro" id="IPR050268">
    <property type="entry name" value="NADH-dep_flavin_reductase"/>
</dbReference>